<gene>
    <name evidence="8" type="ORF">QYS49_33755</name>
</gene>
<keyword evidence="9" id="KW-1185">Reference proteome</keyword>
<evidence type="ECO:0000256" key="5">
    <source>
        <dbReference type="SAM" id="MobiDB-lite"/>
    </source>
</evidence>
<keyword evidence="2 4" id="KW-0479">Metal-binding</keyword>
<dbReference type="AlphaFoldDB" id="A0AA51RF09"/>
<evidence type="ECO:0000256" key="3">
    <source>
        <dbReference type="ARBA" id="ARBA00023004"/>
    </source>
</evidence>
<evidence type="ECO:0000256" key="1">
    <source>
        <dbReference type="ARBA" id="ARBA00022617"/>
    </source>
</evidence>
<keyword evidence="1 4" id="KW-0349">Heme</keyword>
<feature type="domain" description="Cytochrome c" evidence="7">
    <location>
        <begin position="69"/>
        <end position="159"/>
    </location>
</feature>
<feature type="chain" id="PRO_5041212243" evidence="6">
    <location>
        <begin position="20"/>
        <end position="172"/>
    </location>
</feature>
<dbReference type="SUPFAM" id="SSF46626">
    <property type="entry name" value="Cytochrome c"/>
    <property type="match status" value="1"/>
</dbReference>
<evidence type="ECO:0000313" key="9">
    <source>
        <dbReference type="Proteomes" id="UP001230496"/>
    </source>
</evidence>
<evidence type="ECO:0000313" key="8">
    <source>
        <dbReference type="EMBL" id="WMN12495.1"/>
    </source>
</evidence>
<proteinExistence type="predicted"/>
<dbReference type="InterPro" id="IPR009056">
    <property type="entry name" value="Cyt_c-like_dom"/>
</dbReference>
<dbReference type="GO" id="GO:0009055">
    <property type="term" value="F:electron transfer activity"/>
    <property type="evidence" value="ECO:0007669"/>
    <property type="project" value="InterPro"/>
</dbReference>
<evidence type="ECO:0000259" key="7">
    <source>
        <dbReference type="PROSITE" id="PS51007"/>
    </source>
</evidence>
<dbReference type="Proteomes" id="UP001230496">
    <property type="component" value="Chromosome"/>
</dbReference>
<sequence length="172" mass="19421">MKSLKFLSTTIIAAVFLFACGGNEQSNNKAEADKQTTEKQEDKMPESIKMGKGVGEFTEVEVSDPLNKEWVERGQAIYDMKCSACHKLTDQRVVGPGFQGVTNRRKPEWIMNMITNVDVMLAEDPTAQKLLEECMTRMPNQNIKPDDARKILEFFRNNDVEKAGKKDEAINS</sequence>
<name>A0AA51RF09_9BACT</name>
<dbReference type="EMBL" id="CP129971">
    <property type="protein sequence ID" value="WMN12495.1"/>
    <property type="molecule type" value="Genomic_DNA"/>
</dbReference>
<dbReference type="PROSITE" id="PS51257">
    <property type="entry name" value="PROKAR_LIPOPROTEIN"/>
    <property type="match status" value="1"/>
</dbReference>
<keyword evidence="6" id="KW-0732">Signal</keyword>
<dbReference type="GO" id="GO:0020037">
    <property type="term" value="F:heme binding"/>
    <property type="evidence" value="ECO:0007669"/>
    <property type="project" value="InterPro"/>
</dbReference>
<dbReference type="Pfam" id="PF00034">
    <property type="entry name" value="Cytochrom_C"/>
    <property type="match status" value="1"/>
</dbReference>
<protein>
    <submittedName>
        <fullName evidence="8">Cytochrome c</fullName>
    </submittedName>
</protein>
<dbReference type="PROSITE" id="PS51007">
    <property type="entry name" value="CYTC"/>
    <property type="match status" value="1"/>
</dbReference>
<evidence type="ECO:0000256" key="4">
    <source>
        <dbReference type="PROSITE-ProRule" id="PRU00433"/>
    </source>
</evidence>
<feature type="signal peptide" evidence="6">
    <location>
        <begin position="1"/>
        <end position="19"/>
    </location>
</feature>
<dbReference type="Gene3D" id="1.10.760.10">
    <property type="entry name" value="Cytochrome c-like domain"/>
    <property type="match status" value="1"/>
</dbReference>
<feature type="compositionally biased region" description="Basic and acidic residues" evidence="5">
    <location>
        <begin position="30"/>
        <end position="46"/>
    </location>
</feature>
<evidence type="ECO:0000256" key="6">
    <source>
        <dbReference type="SAM" id="SignalP"/>
    </source>
</evidence>
<accession>A0AA51RF09</accession>
<evidence type="ECO:0000256" key="2">
    <source>
        <dbReference type="ARBA" id="ARBA00022723"/>
    </source>
</evidence>
<keyword evidence="3 4" id="KW-0408">Iron</keyword>
<dbReference type="KEGG" id="msaa:QYS49_33755"/>
<dbReference type="GO" id="GO:0046872">
    <property type="term" value="F:metal ion binding"/>
    <property type="evidence" value="ECO:0007669"/>
    <property type="project" value="UniProtKB-KW"/>
</dbReference>
<reference evidence="8 9" key="1">
    <citation type="submission" date="2023-08" db="EMBL/GenBank/DDBJ databases">
        <title>Comparative genomics and taxonomic characterization of three novel marine species of genus Marivirga.</title>
        <authorList>
            <person name="Muhammad N."/>
            <person name="Kim S.-G."/>
        </authorList>
    </citation>
    <scope>NUCLEOTIDE SEQUENCE [LARGE SCALE GENOMIC DNA]</scope>
    <source>
        <strain evidence="8 9">BDSF4-3</strain>
    </source>
</reference>
<feature type="region of interest" description="Disordered" evidence="5">
    <location>
        <begin position="25"/>
        <end position="46"/>
    </location>
</feature>
<dbReference type="RefSeq" id="WP_308350642.1">
    <property type="nucleotide sequence ID" value="NZ_CP129971.1"/>
</dbReference>
<organism evidence="8 9">
    <name type="scientific">Marivirga salinarum</name>
    <dbReference type="NCBI Taxonomy" id="3059078"/>
    <lineage>
        <taxon>Bacteria</taxon>
        <taxon>Pseudomonadati</taxon>
        <taxon>Bacteroidota</taxon>
        <taxon>Cytophagia</taxon>
        <taxon>Cytophagales</taxon>
        <taxon>Marivirgaceae</taxon>
        <taxon>Marivirga</taxon>
    </lineage>
</organism>
<dbReference type="InterPro" id="IPR036909">
    <property type="entry name" value="Cyt_c-like_dom_sf"/>
</dbReference>